<feature type="compositionally biased region" description="Basic residues" evidence="1">
    <location>
        <begin position="337"/>
        <end position="352"/>
    </location>
</feature>
<feature type="region of interest" description="Disordered" evidence="1">
    <location>
        <begin position="475"/>
        <end position="498"/>
    </location>
</feature>
<evidence type="ECO:0000313" key="3">
    <source>
        <dbReference type="RefSeq" id="XP_014637570.1"/>
    </source>
</evidence>
<feature type="compositionally biased region" description="Polar residues" evidence="1">
    <location>
        <begin position="489"/>
        <end position="498"/>
    </location>
</feature>
<evidence type="ECO:0000313" key="2">
    <source>
        <dbReference type="Proteomes" id="UP000694910"/>
    </source>
</evidence>
<keyword evidence="2" id="KW-1185">Reference proteome</keyword>
<dbReference type="Pfam" id="PF15504">
    <property type="entry name" value="DUF4647"/>
    <property type="match status" value="1"/>
</dbReference>
<gene>
    <name evidence="3" type="primary">LOC101409046</name>
</gene>
<evidence type="ECO:0000256" key="1">
    <source>
        <dbReference type="SAM" id="MobiDB-lite"/>
    </source>
</evidence>
<dbReference type="GeneID" id="101409046"/>
<feature type="compositionally biased region" description="Basic and acidic residues" evidence="1">
    <location>
        <begin position="115"/>
        <end position="132"/>
    </location>
</feature>
<organism evidence="2 3">
    <name type="scientific">Ceratotherium simum simum</name>
    <name type="common">Southern white rhinoceros</name>
    <dbReference type="NCBI Taxonomy" id="73337"/>
    <lineage>
        <taxon>Eukaryota</taxon>
        <taxon>Metazoa</taxon>
        <taxon>Chordata</taxon>
        <taxon>Craniata</taxon>
        <taxon>Vertebrata</taxon>
        <taxon>Euteleostomi</taxon>
        <taxon>Mammalia</taxon>
        <taxon>Eutheria</taxon>
        <taxon>Laurasiatheria</taxon>
        <taxon>Perissodactyla</taxon>
        <taxon>Rhinocerotidae</taxon>
        <taxon>Ceratotherium</taxon>
    </lineage>
</organism>
<name>A0ABM1CDD9_CERSS</name>
<dbReference type="InterPro" id="IPR029134">
    <property type="entry name" value="DUF4647"/>
</dbReference>
<dbReference type="RefSeq" id="XP_014637570.1">
    <property type="nucleotide sequence ID" value="XM_014782084.1"/>
</dbReference>
<accession>A0ABM1CDD9</accession>
<feature type="compositionally biased region" description="Basic and acidic residues" evidence="1">
    <location>
        <begin position="384"/>
        <end position="409"/>
    </location>
</feature>
<dbReference type="PANTHER" id="PTHR36130:SF1">
    <property type="entry name" value="RIKEN CDNA 4933430I17 GENE"/>
    <property type="match status" value="1"/>
</dbReference>
<sequence>MGSCPKPFVAVDLPDESQWDETTCDLAVCQHPQCWATIRRIERGHPRILGSPCKTPPDAEDKLPVLTIVNISDSCFGAKRLAHRRLSGFTFTKARSLLSRGSKFDSKFRGRPRKALPDKDLITHTNRSPERSHRSKKLSVLNLNETQLPCPQDVRNMAVIWIPEEPEKHMSLAEKKHVVPSQDVEKKGKKSTVKDKSSLVLSGKQNTEIQLGPPGMTVPPPSPVHFFEQLNSEFIPSWNQFDMLPQDLLKDLLPDEGKTMLCPEMKTQLAMMKKKLPLEKSRPDSAISAKMFLFVHRLTLQRPALRYPGHLKRLYYNLNTEDRFSGHREQQQQQQQRKVKTPPKKQEAKKKSKGDPGSQNTSHERSGTVVYDSRYGHRTPPGPESDKKQQQPMKREGPTLKQDSTERPQMDYSANYLGSFPSKENPELSKTEPTNEDISAQMEVVLAAQERTPEDLSASTSRTSWNPELKLLRILQTTDDEDEDDPCSGAQSEESLEA</sequence>
<feature type="region of interest" description="Disordered" evidence="1">
    <location>
        <begin position="324"/>
        <end position="439"/>
    </location>
</feature>
<proteinExistence type="predicted"/>
<dbReference type="Proteomes" id="UP000694910">
    <property type="component" value="Unplaced"/>
</dbReference>
<dbReference type="PANTHER" id="PTHR36130">
    <property type="entry name" value="RIKEN CDNA 4933430I17 GENE"/>
    <property type="match status" value="1"/>
</dbReference>
<protein>
    <submittedName>
        <fullName evidence="3">Uncharacterized protein C9orf43 homolog</fullName>
    </submittedName>
</protein>
<feature type="region of interest" description="Disordered" evidence="1">
    <location>
        <begin position="105"/>
        <end position="137"/>
    </location>
</feature>
<reference evidence="3" key="1">
    <citation type="submission" date="2025-08" db="UniProtKB">
        <authorList>
            <consortium name="RefSeq"/>
        </authorList>
    </citation>
    <scope>IDENTIFICATION</scope>
</reference>